<dbReference type="EnsemblProtists" id="HpaT801245">
    <property type="protein sequence ID" value="HpaP801245"/>
    <property type="gene ID" value="HpaG801245"/>
</dbReference>
<feature type="compositionally biased region" description="Basic residues" evidence="1">
    <location>
        <begin position="1"/>
        <end position="12"/>
    </location>
</feature>
<dbReference type="HOGENOM" id="CLU_3091428_0_0_1"/>
<dbReference type="AlphaFoldDB" id="M4B4P5"/>
<reference evidence="2" key="2">
    <citation type="submission" date="2015-06" db="UniProtKB">
        <authorList>
            <consortium name="EnsemblProtists"/>
        </authorList>
    </citation>
    <scope>IDENTIFICATION</scope>
    <source>
        <strain evidence="2">Emoy2</strain>
    </source>
</reference>
<proteinExistence type="predicted"/>
<keyword evidence="3" id="KW-1185">Reference proteome</keyword>
<dbReference type="InParanoid" id="M4B4P5"/>
<name>M4B4P5_HYAAE</name>
<evidence type="ECO:0000313" key="2">
    <source>
        <dbReference type="EnsemblProtists" id="HpaP801245"/>
    </source>
</evidence>
<dbReference type="Proteomes" id="UP000011713">
    <property type="component" value="Unassembled WGS sequence"/>
</dbReference>
<protein>
    <submittedName>
        <fullName evidence="2">Uncharacterized protein</fullName>
    </submittedName>
</protein>
<accession>M4B4P5</accession>
<reference evidence="3" key="1">
    <citation type="journal article" date="2010" name="Science">
        <title>Signatures of adaptation to obligate biotrophy in the Hyaloperonospora arabidopsidis genome.</title>
        <authorList>
            <person name="Baxter L."/>
            <person name="Tripathy S."/>
            <person name="Ishaque N."/>
            <person name="Boot N."/>
            <person name="Cabral A."/>
            <person name="Kemen E."/>
            <person name="Thines M."/>
            <person name="Ah-Fong A."/>
            <person name="Anderson R."/>
            <person name="Badejoko W."/>
            <person name="Bittner-Eddy P."/>
            <person name="Boore J.L."/>
            <person name="Chibucos M.C."/>
            <person name="Coates M."/>
            <person name="Dehal P."/>
            <person name="Delehaunty K."/>
            <person name="Dong S."/>
            <person name="Downton P."/>
            <person name="Dumas B."/>
            <person name="Fabro G."/>
            <person name="Fronick C."/>
            <person name="Fuerstenberg S.I."/>
            <person name="Fulton L."/>
            <person name="Gaulin E."/>
            <person name="Govers F."/>
            <person name="Hughes L."/>
            <person name="Humphray S."/>
            <person name="Jiang R.H."/>
            <person name="Judelson H."/>
            <person name="Kamoun S."/>
            <person name="Kyung K."/>
            <person name="Meijer H."/>
            <person name="Minx P."/>
            <person name="Morris P."/>
            <person name="Nelson J."/>
            <person name="Phuntumart V."/>
            <person name="Qutob D."/>
            <person name="Rehmany A."/>
            <person name="Rougon-Cardoso A."/>
            <person name="Ryden P."/>
            <person name="Torto-Alalibo T."/>
            <person name="Studholme D."/>
            <person name="Wang Y."/>
            <person name="Win J."/>
            <person name="Wood J."/>
            <person name="Clifton S.W."/>
            <person name="Rogers J."/>
            <person name="Van den Ackerveken G."/>
            <person name="Jones J.D."/>
            <person name="McDowell J.M."/>
            <person name="Beynon J."/>
            <person name="Tyler B.M."/>
        </authorList>
    </citation>
    <scope>NUCLEOTIDE SEQUENCE [LARGE SCALE GENOMIC DNA]</scope>
    <source>
        <strain evidence="3">Emoy2</strain>
    </source>
</reference>
<organism evidence="2 3">
    <name type="scientific">Hyaloperonospora arabidopsidis (strain Emoy2)</name>
    <name type="common">Downy mildew agent</name>
    <name type="synonym">Peronospora arabidopsidis</name>
    <dbReference type="NCBI Taxonomy" id="559515"/>
    <lineage>
        <taxon>Eukaryota</taxon>
        <taxon>Sar</taxon>
        <taxon>Stramenopiles</taxon>
        <taxon>Oomycota</taxon>
        <taxon>Peronosporomycetes</taxon>
        <taxon>Peronosporales</taxon>
        <taxon>Peronosporaceae</taxon>
        <taxon>Hyaloperonospora</taxon>
    </lineage>
</organism>
<sequence length="52" mass="6024">MQYNFKSRKIKNTPRPSILRDSRGGSPALSDFFDCGRIPSRKGRARHGEFKR</sequence>
<evidence type="ECO:0000313" key="3">
    <source>
        <dbReference type="Proteomes" id="UP000011713"/>
    </source>
</evidence>
<dbReference type="EMBL" id="JH598325">
    <property type="status" value="NOT_ANNOTATED_CDS"/>
    <property type="molecule type" value="Genomic_DNA"/>
</dbReference>
<evidence type="ECO:0000256" key="1">
    <source>
        <dbReference type="SAM" id="MobiDB-lite"/>
    </source>
</evidence>
<dbReference type="VEuPathDB" id="FungiDB:HpaG801245"/>
<feature type="region of interest" description="Disordered" evidence="1">
    <location>
        <begin position="1"/>
        <end position="52"/>
    </location>
</feature>